<evidence type="ECO:0000313" key="3">
    <source>
        <dbReference type="Proteomes" id="UP000002051"/>
    </source>
</evidence>
<accession>A0A072UUB2</accession>
<evidence type="ECO:0000313" key="1">
    <source>
        <dbReference type="EMBL" id="KEH32678.1"/>
    </source>
</evidence>
<protein>
    <submittedName>
        <fullName evidence="1 2">Uncharacterized protein</fullName>
    </submittedName>
</protein>
<organism evidence="1 3">
    <name type="scientific">Medicago truncatula</name>
    <name type="common">Barrel medic</name>
    <name type="synonym">Medicago tribuloides</name>
    <dbReference type="NCBI Taxonomy" id="3880"/>
    <lineage>
        <taxon>Eukaryota</taxon>
        <taxon>Viridiplantae</taxon>
        <taxon>Streptophyta</taxon>
        <taxon>Embryophyta</taxon>
        <taxon>Tracheophyta</taxon>
        <taxon>Spermatophyta</taxon>
        <taxon>Magnoliopsida</taxon>
        <taxon>eudicotyledons</taxon>
        <taxon>Gunneridae</taxon>
        <taxon>Pentapetalae</taxon>
        <taxon>rosids</taxon>
        <taxon>fabids</taxon>
        <taxon>Fabales</taxon>
        <taxon>Fabaceae</taxon>
        <taxon>Papilionoideae</taxon>
        <taxon>50 kb inversion clade</taxon>
        <taxon>NPAAA clade</taxon>
        <taxon>Hologalegina</taxon>
        <taxon>IRL clade</taxon>
        <taxon>Trifolieae</taxon>
        <taxon>Medicago</taxon>
    </lineage>
</organism>
<keyword evidence="3" id="KW-1185">Reference proteome</keyword>
<reference evidence="2" key="3">
    <citation type="submission" date="2015-04" db="UniProtKB">
        <authorList>
            <consortium name="EnsemblPlants"/>
        </authorList>
    </citation>
    <scope>IDENTIFICATION</scope>
    <source>
        <strain evidence="2">cv. Jemalong A17</strain>
    </source>
</reference>
<name>A0A072UUB2_MEDTR</name>
<gene>
    <name evidence="1" type="ordered locus">MTR_4g133577</name>
</gene>
<sequence length="93" mass="10875">MCVSEGKQRLIESFFLLGLYSFYRWCGVVISKAFKTKVTFPKTKDFQNFSLCKAENTVWFFQFVHCREEMKVISMPVTQLAAWPRTTHTAIHG</sequence>
<reference evidence="1 3" key="2">
    <citation type="journal article" date="2014" name="BMC Genomics">
        <title>An improved genome release (version Mt4.0) for the model legume Medicago truncatula.</title>
        <authorList>
            <person name="Tang H."/>
            <person name="Krishnakumar V."/>
            <person name="Bidwell S."/>
            <person name="Rosen B."/>
            <person name="Chan A."/>
            <person name="Zhou S."/>
            <person name="Gentzbittel L."/>
            <person name="Childs K.L."/>
            <person name="Yandell M."/>
            <person name="Gundlach H."/>
            <person name="Mayer K.F."/>
            <person name="Schwartz D.C."/>
            <person name="Town C.D."/>
        </authorList>
    </citation>
    <scope>GENOME REANNOTATION</scope>
    <source>
        <strain evidence="1">A17</strain>
        <strain evidence="2 3">cv. Jemalong A17</strain>
    </source>
</reference>
<dbReference type="HOGENOM" id="CLU_2402992_0_0_1"/>
<dbReference type="Proteomes" id="UP000002051">
    <property type="component" value="Chromosome 4"/>
</dbReference>
<evidence type="ECO:0000313" key="2">
    <source>
        <dbReference type="EnsemblPlants" id="KEH32678"/>
    </source>
</evidence>
<dbReference type="EMBL" id="CM001220">
    <property type="protein sequence ID" value="KEH32678.1"/>
    <property type="molecule type" value="Genomic_DNA"/>
</dbReference>
<reference evidence="1 3" key="1">
    <citation type="journal article" date="2011" name="Nature">
        <title>The Medicago genome provides insight into the evolution of rhizobial symbioses.</title>
        <authorList>
            <person name="Young N.D."/>
            <person name="Debelle F."/>
            <person name="Oldroyd G.E."/>
            <person name="Geurts R."/>
            <person name="Cannon S.B."/>
            <person name="Udvardi M.K."/>
            <person name="Benedito V.A."/>
            <person name="Mayer K.F."/>
            <person name="Gouzy J."/>
            <person name="Schoof H."/>
            <person name="Van de Peer Y."/>
            <person name="Proost S."/>
            <person name="Cook D.R."/>
            <person name="Meyers B.C."/>
            <person name="Spannagl M."/>
            <person name="Cheung F."/>
            <person name="De Mita S."/>
            <person name="Krishnakumar V."/>
            <person name="Gundlach H."/>
            <person name="Zhou S."/>
            <person name="Mudge J."/>
            <person name="Bharti A.K."/>
            <person name="Murray J.D."/>
            <person name="Naoumkina M.A."/>
            <person name="Rosen B."/>
            <person name="Silverstein K.A."/>
            <person name="Tang H."/>
            <person name="Rombauts S."/>
            <person name="Zhao P.X."/>
            <person name="Zhou P."/>
            <person name="Barbe V."/>
            <person name="Bardou P."/>
            <person name="Bechner M."/>
            <person name="Bellec A."/>
            <person name="Berger A."/>
            <person name="Berges H."/>
            <person name="Bidwell S."/>
            <person name="Bisseling T."/>
            <person name="Choisne N."/>
            <person name="Couloux A."/>
            <person name="Denny R."/>
            <person name="Deshpande S."/>
            <person name="Dai X."/>
            <person name="Doyle J.J."/>
            <person name="Dudez A.M."/>
            <person name="Farmer A.D."/>
            <person name="Fouteau S."/>
            <person name="Franken C."/>
            <person name="Gibelin C."/>
            <person name="Gish J."/>
            <person name="Goldstein S."/>
            <person name="Gonzalez A.J."/>
            <person name="Green P.J."/>
            <person name="Hallab A."/>
            <person name="Hartog M."/>
            <person name="Hua A."/>
            <person name="Humphray S.J."/>
            <person name="Jeong D.H."/>
            <person name="Jing Y."/>
            <person name="Jocker A."/>
            <person name="Kenton S.M."/>
            <person name="Kim D.J."/>
            <person name="Klee K."/>
            <person name="Lai H."/>
            <person name="Lang C."/>
            <person name="Lin S."/>
            <person name="Macmil S.L."/>
            <person name="Magdelenat G."/>
            <person name="Matthews L."/>
            <person name="McCorrison J."/>
            <person name="Monaghan E.L."/>
            <person name="Mun J.H."/>
            <person name="Najar F.Z."/>
            <person name="Nicholson C."/>
            <person name="Noirot C."/>
            <person name="O'Bleness M."/>
            <person name="Paule C.R."/>
            <person name="Poulain J."/>
            <person name="Prion F."/>
            <person name="Qin B."/>
            <person name="Qu C."/>
            <person name="Retzel E.F."/>
            <person name="Riddle C."/>
            <person name="Sallet E."/>
            <person name="Samain S."/>
            <person name="Samson N."/>
            <person name="Sanders I."/>
            <person name="Saurat O."/>
            <person name="Scarpelli C."/>
            <person name="Schiex T."/>
            <person name="Segurens B."/>
            <person name="Severin A.J."/>
            <person name="Sherrier D.J."/>
            <person name="Shi R."/>
            <person name="Sims S."/>
            <person name="Singer S.R."/>
            <person name="Sinharoy S."/>
            <person name="Sterck L."/>
            <person name="Viollet A."/>
            <person name="Wang B.B."/>
            <person name="Wang K."/>
            <person name="Wang M."/>
            <person name="Wang X."/>
            <person name="Warfsmann J."/>
            <person name="Weissenbach J."/>
            <person name="White D.D."/>
            <person name="White J.D."/>
            <person name="Wiley G.B."/>
            <person name="Wincker P."/>
            <person name="Xing Y."/>
            <person name="Yang L."/>
            <person name="Yao Z."/>
            <person name="Ying F."/>
            <person name="Zhai J."/>
            <person name="Zhou L."/>
            <person name="Zuber A."/>
            <person name="Denarie J."/>
            <person name="Dixon R.A."/>
            <person name="May G.D."/>
            <person name="Schwartz D.C."/>
            <person name="Rogers J."/>
            <person name="Quetier F."/>
            <person name="Town C.D."/>
            <person name="Roe B.A."/>
        </authorList>
    </citation>
    <scope>NUCLEOTIDE SEQUENCE [LARGE SCALE GENOMIC DNA]</scope>
    <source>
        <strain evidence="1">A17</strain>
        <strain evidence="2 3">cv. Jemalong A17</strain>
    </source>
</reference>
<dbReference type="AlphaFoldDB" id="A0A072UUB2"/>
<dbReference type="EnsemblPlants" id="KEH32678">
    <property type="protein sequence ID" value="KEH32678"/>
    <property type="gene ID" value="MTR_4g133577"/>
</dbReference>
<proteinExistence type="predicted"/>